<feature type="chain" id="PRO_5011792728" evidence="1">
    <location>
        <begin position="34"/>
        <end position="224"/>
    </location>
</feature>
<dbReference type="EMBL" id="FNBG01000036">
    <property type="protein sequence ID" value="SDG32744.1"/>
    <property type="molecule type" value="Genomic_DNA"/>
</dbReference>
<organism evidence="2 3">
    <name type="scientific">Fontibacillus panacisegetis</name>
    <dbReference type="NCBI Taxonomy" id="670482"/>
    <lineage>
        <taxon>Bacteria</taxon>
        <taxon>Bacillati</taxon>
        <taxon>Bacillota</taxon>
        <taxon>Bacilli</taxon>
        <taxon>Bacillales</taxon>
        <taxon>Paenibacillaceae</taxon>
        <taxon>Fontibacillus</taxon>
    </lineage>
</organism>
<keyword evidence="1" id="KW-0732">Signal</keyword>
<feature type="signal peptide" evidence="1">
    <location>
        <begin position="1"/>
        <end position="33"/>
    </location>
</feature>
<protein>
    <submittedName>
        <fullName evidence="2">Uncharacterized protein</fullName>
    </submittedName>
</protein>
<dbReference type="OrthoDB" id="2973694at2"/>
<evidence type="ECO:0000313" key="2">
    <source>
        <dbReference type="EMBL" id="SDG32744.1"/>
    </source>
</evidence>
<keyword evidence="3" id="KW-1185">Reference proteome</keyword>
<reference evidence="2 3" key="1">
    <citation type="submission" date="2016-10" db="EMBL/GenBank/DDBJ databases">
        <authorList>
            <person name="de Groot N.N."/>
        </authorList>
    </citation>
    <scope>NUCLEOTIDE SEQUENCE [LARGE SCALE GENOMIC DNA]</scope>
    <source>
        <strain evidence="2 3">DSM 28129</strain>
    </source>
</reference>
<sequence>MFKAKFPKSKRTFLSVFAVGVLFFTTMNVHSYAESEKKLGKITEGNYVVSTSVDDETGLPSSGLPTYYQGTPGMVQPYLASGNIIWNDAGYYGSSYVVDKAISEGESIASRLFVKYLTSSWAKAASYTWGTSNSAAWTYSGSATFDIANKVKVQLGLSTTRTTTYSVAINIPADSSRFSKLGFASDYFTQYYYWTKTVDGTLVDSEHEYIRTPLADSYLIVYYQ</sequence>
<dbReference type="RefSeq" id="WP_091235533.1">
    <property type="nucleotide sequence ID" value="NZ_FNBG01000036.1"/>
</dbReference>
<evidence type="ECO:0000256" key="1">
    <source>
        <dbReference type="SAM" id="SignalP"/>
    </source>
</evidence>
<dbReference type="Proteomes" id="UP000198972">
    <property type="component" value="Unassembled WGS sequence"/>
</dbReference>
<name>A0A1G7TCH7_9BACL</name>
<accession>A0A1G7TCH7</accession>
<evidence type="ECO:0000313" key="3">
    <source>
        <dbReference type="Proteomes" id="UP000198972"/>
    </source>
</evidence>
<gene>
    <name evidence="2" type="ORF">SAMN04488542_1365</name>
</gene>
<dbReference type="AlphaFoldDB" id="A0A1G7TCH7"/>
<proteinExistence type="predicted"/>